<reference evidence="2" key="1">
    <citation type="submission" date="2019-08" db="EMBL/GenBank/DDBJ databases">
        <authorList>
            <person name="Kucharzyk K."/>
            <person name="Murdoch R.W."/>
            <person name="Higgins S."/>
            <person name="Loffler F."/>
        </authorList>
    </citation>
    <scope>NUCLEOTIDE SEQUENCE</scope>
</reference>
<evidence type="ECO:0000256" key="1">
    <source>
        <dbReference type="SAM" id="MobiDB-lite"/>
    </source>
</evidence>
<protein>
    <submittedName>
        <fullName evidence="2">Uncharacterized protein</fullName>
    </submittedName>
</protein>
<feature type="region of interest" description="Disordered" evidence="1">
    <location>
        <begin position="176"/>
        <end position="207"/>
    </location>
</feature>
<feature type="region of interest" description="Disordered" evidence="1">
    <location>
        <begin position="1"/>
        <end position="46"/>
    </location>
</feature>
<feature type="compositionally biased region" description="Basic and acidic residues" evidence="1">
    <location>
        <begin position="1"/>
        <end position="21"/>
    </location>
</feature>
<feature type="compositionally biased region" description="Basic and acidic residues" evidence="1">
    <location>
        <begin position="196"/>
        <end position="207"/>
    </location>
</feature>
<comment type="caution">
    <text evidence="2">The sequence shown here is derived from an EMBL/GenBank/DDBJ whole genome shotgun (WGS) entry which is preliminary data.</text>
</comment>
<accession>A0A645D8U7</accession>
<organism evidence="2">
    <name type="scientific">bioreactor metagenome</name>
    <dbReference type="NCBI Taxonomy" id="1076179"/>
    <lineage>
        <taxon>unclassified sequences</taxon>
        <taxon>metagenomes</taxon>
        <taxon>ecological metagenomes</taxon>
    </lineage>
</organism>
<name>A0A645D8U7_9ZZZZ</name>
<feature type="region of interest" description="Disordered" evidence="1">
    <location>
        <begin position="94"/>
        <end position="130"/>
    </location>
</feature>
<dbReference type="EMBL" id="VSSQ01033699">
    <property type="protein sequence ID" value="MPM85373.1"/>
    <property type="molecule type" value="Genomic_DNA"/>
</dbReference>
<gene>
    <name evidence="2" type="ORF">SDC9_132453</name>
</gene>
<evidence type="ECO:0000313" key="2">
    <source>
        <dbReference type="EMBL" id="MPM85373.1"/>
    </source>
</evidence>
<sequence>MQLRPDRPGRRGRAPDQRRACAADQQFRRRGAGGRHLHSQASDRRRNLRRTLPQCRHHAAGGDSAVHRGVHQVGAFPVSELAVGGDGGADAGVGHASCRDHGQGRGLSGHAHHAGLSQRQPGDDGGGLRRGALLRGRRAAGMHPEQRQAGAGLLHHLQPRAGGGLRRDRFAAGLCGGPRDHQFPRDFQGAAVPLRGPDRAEDRFARH</sequence>
<dbReference type="AlphaFoldDB" id="A0A645D8U7"/>
<proteinExistence type="predicted"/>
<feature type="compositionally biased region" description="Basic residues" evidence="1">
    <location>
        <begin position="28"/>
        <end position="38"/>
    </location>
</feature>